<evidence type="ECO:0000256" key="1">
    <source>
        <dbReference type="SAM" id="SignalP"/>
    </source>
</evidence>
<feature type="chain" id="PRO_5025030315" evidence="1">
    <location>
        <begin position="30"/>
        <end position="131"/>
    </location>
</feature>
<evidence type="ECO:0000313" key="2">
    <source>
        <dbReference type="EMBL" id="QET05588.1"/>
    </source>
</evidence>
<evidence type="ECO:0000313" key="3">
    <source>
        <dbReference type="Proteomes" id="UP000322822"/>
    </source>
</evidence>
<name>A0A5P2HCS2_9BURK</name>
<dbReference type="OrthoDB" id="10007769at2"/>
<dbReference type="EMBL" id="CP044067">
    <property type="protein sequence ID" value="QET05588.1"/>
    <property type="molecule type" value="Genomic_DNA"/>
</dbReference>
<keyword evidence="1" id="KW-0732">Signal</keyword>
<dbReference type="RefSeq" id="WP_150375908.1">
    <property type="nucleotide sequence ID" value="NZ_CP044067.1"/>
</dbReference>
<protein>
    <submittedName>
        <fullName evidence="2">Uncharacterized protein</fullName>
    </submittedName>
</protein>
<dbReference type="AlphaFoldDB" id="A0A5P2HCS2"/>
<reference evidence="2 3" key="1">
    <citation type="submission" date="2019-09" db="EMBL/GenBank/DDBJ databases">
        <title>FDA dAtabase for Regulatory Grade micrObial Sequences (FDA-ARGOS): Supporting development and validation of Infectious Disease Dx tests.</title>
        <authorList>
            <person name="Sciortino C."/>
            <person name="Tallon L."/>
            <person name="Sadzewicz L."/>
            <person name="Vavikolanu K."/>
            <person name="Mehta A."/>
            <person name="Aluvathingal J."/>
            <person name="Nadendla S."/>
            <person name="Nandy P."/>
            <person name="Geyer C."/>
            <person name="Yan Y."/>
            <person name="Sichtig H."/>
        </authorList>
    </citation>
    <scope>NUCLEOTIDE SEQUENCE [LARGE SCALE GENOMIC DNA]</scope>
    <source>
        <strain evidence="2 3">FDAARGOS_664</strain>
    </source>
</reference>
<accession>A0A5P2HCS2</accession>
<feature type="signal peptide" evidence="1">
    <location>
        <begin position="1"/>
        <end position="29"/>
    </location>
</feature>
<proteinExistence type="predicted"/>
<dbReference type="Proteomes" id="UP000322822">
    <property type="component" value="Chromosome 2"/>
</dbReference>
<organism evidence="2 3">
    <name type="scientific">Cupriavidus pauculus</name>
    <dbReference type="NCBI Taxonomy" id="82633"/>
    <lineage>
        <taxon>Bacteria</taxon>
        <taxon>Pseudomonadati</taxon>
        <taxon>Pseudomonadota</taxon>
        <taxon>Betaproteobacteria</taxon>
        <taxon>Burkholderiales</taxon>
        <taxon>Burkholderiaceae</taxon>
        <taxon>Cupriavidus</taxon>
    </lineage>
</organism>
<sequence>MQRNTLLGRAFPACLPLLALLLATSSARAETFESHGYPKWGTDGYCRGSGYWEDVGVITRVTAGGWYHSDQAMFVELTVEGGRRVGGQVATRAYGNYAYDHLVRMAMFLQATGSRARVCWLNGYVYAIEMH</sequence>
<gene>
    <name evidence="2" type="ORF">FOB72_26680</name>
</gene>